<organism evidence="2 3">
    <name type="scientific">Xylanibacter ruminicola</name>
    <name type="common">Prevotella ruminicola</name>
    <dbReference type="NCBI Taxonomy" id="839"/>
    <lineage>
        <taxon>Bacteria</taxon>
        <taxon>Pseudomonadati</taxon>
        <taxon>Bacteroidota</taxon>
        <taxon>Bacteroidia</taxon>
        <taxon>Bacteroidales</taxon>
        <taxon>Prevotellaceae</taxon>
        <taxon>Xylanibacter</taxon>
    </lineage>
</organism>
<evidence type="ECO:0000259" key="1">
    <source>
        <dbReference type="Pfam" id="PF04991"/>
    </source>
</evidence>
<gene>
    <name evidence="2" type="ORF">SAMN04488494_2571</name>
</gene>
<dbReference type="GO" id="GO:0016740">
    <property type="term" value="F:transferase activity"/>
    <property type="evidence" value="ECO:0007669"/>
    <property type="project" value="UniProtKB-KW"/>
</dbReference>
<dbReference type="RefSeq" id="WP_073046481.1">
    <property type="nucleotide sequence ID" value="NZ_FOLF01000005.1"/>
</dbReference>
<evidence type="ECO:0000313" key="2">
    <source>
        <dbReference type="EMBL" id="SHM77234.1"/>
    </source>
</evidence>
<dbReference type="Pfam" id="PF04991">
    <property type="entry name" value="LicD"/>
    <property type="match status" value="1"/>
</dbReference>
<dbReference type="AlphaFoldDB" id="A0A1M7LGH8"/>
<protein>
    <submittedName>
        <fullName evidence="2">Lipopolysaccharide cholinephosphotransferase</fullName>
    </submittedName>
</protein>
<proteinExistence type="predicted"/>
<accession>A0A1M7LGH8</accession>
<dbReference type="GO" id="GO:0009100">
    <property type="term" value="P:glycoprotein metabolic process"/>
    <property type="evidence" value="ECO:0007669"/>
    <property type="project" value="UniProtKB-ARBA"/>
</dbReference>
<evidence type="ECO:0000313" key="3">
    <source>
        <dbReference type="Proteomes" id="UP000184280"/>
    </source>
</evidence>
<name>A0A1M7LGH8_XYLRU</name>
<keyword evidence="2" id="KW-0808">Transferase</keyword>
<reference evidence="2 3" key="1">
    <citation type="submission" date="2016-11" db="EMBL/GenBank/DDBJ databases">
        <authorList>
            <person name="Jaros S."/>
            <person name="Januszkiewicz K."/>
            <person name="Wedrychowicz H."/>
        </authorList>
    </citation>
    <scope>NUCLEOTIDE SEQUENCE [LARGE SCALE GENOMIC DNA]</scope>
    <source>
        <strain evidence="2 3">BPI-34</strain>
    </source>
</reference>
<dbReference type="InterPro" id="IPR052942">
    <property type="entry name" value="LPS_cholinephosphotransferase"/>
</dbReference>
<dbReference type="PANTHER" id="PTHR43404">
    <property type="entry name" value="LIPOPOLYSACCHARIDE CHOLINEPHOSPHOTRANSFERASE LICD"/>
    <property type="match status" value="1"/>
</dbReference>
<sequence>MKEIDVDELKLIQLEMLKDIHLFCVEHDIKYSLAFGTLLGAIRHKGYIPWDDDIDIMMPREDYRRFIQIYKNDIYEIVDLSINSRYGLPFAKVIDSRTIMDEFVEGGSEYGVYIDVFPVDSVPDNVSDRQLFYHKKSLLNVLFNLKTVKVSSSRSVIKNMILFIGHIFLSFISKQYLANCMSNLSTKFVGAKTAYVGIVAPADSRIEEIIPSSFFEEYVQVPFENLSVMSIKEYDKYLTAAYGDYMQLPPIEKRVSHHVYKAYWK</sequence>
<dbReference type="PANTHER" id="PTHR43404:SF2">
    <property type="entry name" value="LIPOPOLYSACCHARIDE CHOLINEPHOSPHOTRANSFERASE LICD"/>
    <property type="match status" value="1"/>
</dbReference>
<dbReference type="InterPro" id="IPR007074">
    <property type="entry name" value="LicD/FKTN/FKRP_NTP_transf"/>
</dbReference>
<dbReference type="Proteomes" id="UP000184280">
    <property type="component" value="Unassembled WGS sequence"/>
</dbReference>
<dbReference type="EMBL" id="FRCJ01000006">
    <property type="protein sequence ID" value="SHM77234.1"/>
    <property type="molecule type" value="Genomic_DNA"/>
</dbReference>
<dbReference type="OrthoDB" id="9786100at2"/>
<feature type="domain" description="LicD/FKTN/FKRP nucleotidyltransferase" evidence="1">
    <location>
        <begin position="24"/>
        <end position="243"/>
    </location>
</feature>